<feature type="non-terminal residue" evidence="2">
    <location>
        <position position="1"/>
    </location>
</feature>
<protein>
    <submittedName>
        <fullName evidence="2">Helix-turn-helix domain-containing protein</fullName>
    </submittedName>
</protein>
<dbReference type="SUPFAM" id="SSF46689">
    <property type="entry name" value="Homeodomain-like"/>
    <property type="match status" value="1"/>
</dbReference>
<feature type="domain" description="Winged helix-turn helix" evidence="1">
    <location>
        <begin position="94"/>
        <end position="148"/>
    </location>
</feature>
<reference evidence="2 3" key="1">
    <citation type="submission" date="2019-12" db="EMBL/GenBank/DDBJ databases">
        <title>Microbes associate with the intestines of laboratory mice.</title>
        <authorList>
            <person name="Navarre W."/>
            <person name="Wong E."/>
        </authorList>
    </citation>
    <scope>NUCLEOTIDE SEQUENCE [LARGE SCALE GENOMIC DNA]</scope>
    <source>
        <strain evidence="2 3">NM51_B2-22</strain>
    </source>
</reference>
<dbReference type="Pfam" id="PF13592">
    <property type="entry name" value="HTH_33"/>
    <property type="match status" value="1"/>
</dbReference>
<name>A0A7X3G9V0_9STRE</name>
<organism evidence="2 3">
    <name type="scientific">Streptococcus danieliae</name>
    <dbReference type="NCBI Taxonomy" id="747656"/>
    <lineage>
        <taxon>Bacteria</taxon>
        <taxon>Bacillati</taxon>
        <taxon>Bacillota</taxon>
        <taxon>Bacilli</taxon>
        <taxon>Lactobacillales</taxon>
        <taxon>Streptococcaceae</taxon>
        <taxon>Streptococcus</taxon>
    </lineage>
</organism>
<dbReference type="InterPro" id="IPR036388">
    <property type="entry name" value="WH-like_DNA-bd_sf"/>
</dbReference>
<dbReference type="Gene3D" id="1.10.10.10">
    <property type="entry name" value="Winged helix-like DNA-binding domain superfamily/Winged helix DNA-binding domain"/>
    <property type="match status" value="1"/>
</dbReference>
<dbReference type="Proteomes" id="UP000461595">
    <property type="component" value="Unassembled WGS sequence"/>
</dbReference>
<evidence type="ECO:0000259" key="1">
    <source>
        <dbReference type="Pfam" id="PF13592"/>
    </source>
</evidence>
<comment type="caution">
    <text evidence="2">The sequence shown here is derived from an EMBL/GenBank/DDBJ whole genome shotgun (WGS) entry which is preliminary data.</text>
</comment>
<dbReference type="InterPro" id="IPR025959">
    <property type="entry name" value="Winged_HTH_dom"/>
</dbReference>
<dbReference type="Pfam" id="PF13384">
    <property type="entry name" value="HTH_23"/>
    <property type="match status" value="1"/>
</dbReference>
<accession>A0A7X3G9V0</accession>
<evidence type="ECO:0000313" key="2">
    <source>
        <dbReference type="EMBL" id="MVX59793.1"/>
    </source>
</evidence>
<dbReference type="OrthoDB" id="583470at2"/>
<dbReference type="EMBL" id="WSRS01000167">
    <property type="protein sequence ID" value="MVX59793.1"/>
    <property type="molecule type" value="Genomic_DNA"/>
</dbReference>
<proteinExistence type="predicted"/>
<evidence type="ECO:0000313" key="3">
    <source>
        <dbReference type="Proteomes" id="UP000461595"/>
    </source>
</evidence>
<gene>
    <name evidence="2" type="ORF">E5983_09240</name>
</gene>
<dbReference type="InterPro" id="IPR009057">
    <property type="entry name" value="Homeodomain-like_sf"/>
</dbReference>
<dbReference type="AlphaFoldDB" id="A0A7X3G9V0"/>
<sequence>ELKSALKNKQYSAYHKRIQAVYLRSQKMTYKAIIELVGLSHDTIWRLVKKYKQEGISALIQDRRGGRRAAYLTYEEETEFLKEQLESSVSGEIVTINEIHEAYQIKIGKRTTREGFYALLKRHGWRKVTPRPEHPKKADAKTILASKNKIYCQESKKAL</sequence>